<evidence type="ECO:0000313" key="1">
    <source>
        <dbReference type="EMBL" id="CAG5072030.1"/>
    </source>
</evidence>
<organism evidence="1 2">
    <name type="scientific">Dyadobacter linearis</name>
    <dbReference type="NCBI Taxonomy" id="2823330"/>
    <lineage>
        <taxon>Bacteria</taxon>
        <taxon>Pseudomonadati</taxon>
        <taxon>Bacteroidota</taxon>
        <taxon>Cytophagia</taxon>
        <taxon>Cytophagales</taxon>
        <taxon>Spirosomataceae</taxon>
        <taxon>Dyadobacter</taxon>
    </lineage>
</organism>
<accession>A0ABN7RGC3</accession>
<evidence type="ECO:0008006" key="3">
    <source>
        <dbReference type="Google" id="ProtNLM"/>
    </source>
</evidence>
<dbReference type="RefSeq" id="WP_229254761.1">
    <property type="nucleotide sequence ID" value="NZ_CAJRAU010000006.1"/>
</dbReference>
<name>A0ABN7RGC3_9BACT</name>
<protein>
    <recommendedName>
        <fullName evidence="3">DUF4907 domain-containing protein</fullName>
    </recommendedName>
</protein>
<keyword evidence="2" id="KW-1185">Reference proteome</keyword>
<gene>
    <name evidence="1" type="ORF">DYBT9623_03968</name>
</gene>
<reference evidence="1 2" key="1">
    <citation type="submission" date="2021-04" db="EMBL/GenBank/DDBJ databases">
        <authorList>
            <person name="Rodrigo-Torres L."/>
            <person name="Arahal R. D."/>
            <person name="Lucena T."/>
        </authorList>
    </citation>
    <scope>NUCLEOTIDE SEQUENCE [LARGE SCALE GENOMIC DNA]</scope>
    <source>
        <strain evidence="1 2">CECT 9623</strain>
    </source>
</reference>
<dbReference type="Proteomes" id="UP000679725">
    <property type="component" value="Unassembled WGS sequence"/>
</dbReference>
<comment type="caution">
    <text evidence="1">The sequence shown here is derived from an EMBL/GenBank/DDBJ whole genome shotgun (WGS) entry which is preliminary data.</text>
</comment>
<proteinExistence type="predicted"/>
<dbReference type="InterPro" id="IPR032593">
    <property type="entry name" value="DUF4907"/>
</dbReference>
<dbReference type="EMBL" id="CAJRAU010000006">
    <property type="protein sequence ID" value="CAG5072030.1"/>
    <property type="molecule type" value="Genomic_DNA"/>
</dbReference>
<evidence type="ECO:0000313" key="2">
    <source>
        <dbReference type="Proteomes" id="UP000679725"/>
    </source>
</evidence>
<sequence length="103" mass="11237">MALAIAAYLLIFQKKTEESSNGQGRSLFKVETFQGQAGWAYRIYQDSVPVIEQLTPPGIVGNQGFQSEQMAKSTGLLVKKKLDQGIFPPTVSPGELDSLGVKY</sequence>
<dbReference type="Pfam" id="PF16250">
    <property type="entry name" value="DUF4907"/>
    <property type="match status" value="1"/>
</dbReference>